<organism evidence="1 2">
    <name type="scientific">Trifolium medium</name>
    <dbReference type="NCBI Taxonomy" id="97028"/>
    <lineage>
        <taxon>Eukaryota</taxon>
        <taxon>Viridiplantae</taxon>
        <taxon>Streptophyta</taxon>
        <taxon>Embryophyta</taxon>
        <taxon>Tracheophyta</taxon>
        <taxon>Spermatophyta</taxon>
        <taxon>Magnoliopsida</taxon>
        <taxon>eudicotyledons</taxon>
        <taxon>Gunneridae</taxon>
        <taxon>Pentapetalae</taxon>
        <taxon>rosids</taxon>
        <taxon>fabids</taxon>
        <taxon>Fabales</taxon>
        <taxon>Fabaceae</taxon>
        <taxon>Papilionoideae</taxon>
        <taxon>50 kb inversion clade</taxon>
        <taxon>NPAAA clade</taxon>
        <taxon>Hologalegina</taxon>
        <taxon>IRL clade</taxon>
        <taxon>Trifolieae</taxon>
        <taxon>Trifolium</taxon>
    </lineage>
</organism>
<sequence>LRQQHIAAFDRKNLPRDLIFVPAPFAVTPGSFVCNASCFVRRCTPNHTSFQNIMLSSLPSTL</sequence>
<reference evidence="1 2" key="1">
    <citation type="journal article" date="2018" name="Front. Plant Sci.">
        <title>Red Clover (Trifolium pratense) and Zigzag Clover (T. medium) - A Picture of Genomic Similarities and Differences.</title>
        <authorList>
            <person name="Dluhosova J."/>
            <person name="Istvanek J."/>
            <person name="Nedelnik J."/>
            <person name="Repkova J."/>
        </authorList>
    </citation>
    <scope>NUCLEOTIDE SEQUENCE [LARGE SCALE GENOMIC DNA]</scope>
    <source>
        <strain evidence="2">cv. 10/8</strain>
        <tissue evidence="1">Leaf</tissue>
    </source>
</reference>
<keyword evidence="2" id="KW-1185">Reference proteome</keyword>
<name>A0A392RKZ7_9FABA</name>
<dbReference type="AlphaFoldDB" id="A0A392RKZ7"/>
<proteinExistence type="predicted"/>
<feature type="non-terminal residue" evidence="1">
    <location>
        <position position="1"/>
    </location>
</feature>
<dbReference type="Proteomes" id="UP000265520">
    <property type="component" value="Unassembled WGS sequence"/>
</dbReference>
<accession>A0A392RKZ7</accession>
<dbReference type="EMBL" id="LXQA010238313">
    <property type="protein sequence ID" value="MCI36872.1"/>
    <property type="molecule type" value="Genomic_DNA"/>
</dbReference>
<evidence type="ECO:0000313" key="1">
    <source>
        <dbReference type="EMBL" id="MCI36872.1"/>
    </source>
</evidence>
<protein>
    <submittedName>
        <fullName evidence="1">Uncharacterized protein</fullName>
    </submittedName>
</protein>
<evidence type="ECO:0000313" key="2">
    <source>
        <dbReference type="Proteomes" id="UP000265520"/>
    </source>
</evidence>
<comment type="caution">
    <text evidence="1">The sequence shown here is derived from an EMBL/GenBank/DDBJ whole genome shotgun (WGS) entry which is preliminary data.</text>
</comment>